<sequence>MKVPKLEDCVYVWPEIIGFCRQNGFKSGDEIDPKEEMTWVNRKIDEFKEITGKYPEKDRLLYENWICGSEQLTLFEGSKSDE</sequence>
<dbReference type="Proteomes" id="UP000326951">
    <property type="component" value="Chromosome"/>
</dbReference>
<protein>
    <submittedName>
        <fullName evidence="1">Uncharacterized protein</fullName>
    </submittedName>
</protein>
<proteinExistence type="predicted"/>
<reference evidence="1 2" key="1">
    <citation type="submission" date="2019-09" db="EMBL/GenBank/DDBJ databases">
        <title>Complete genome sequence of Sporolactobacillus terrae 70-3.</title>
        <authorList>
            <person name="Tanaka N."/>
            <person name="Shiwa Y."/>
            <person name="Fujita N."/>
            <person name="Tanasupawat S."/>
        </authorList>
    </citation>
    <scope>NUCLEOTIDE SEQUENCE [LARGE SCALE GENOMIC DNA]</scope>
    <source>
        <strain evidence="1 2">70-3</strain>
    </source>
</reference>
<dbReference type="EMBL" id="AP021853">
    <property type="protein sequence ID" value="BBN97475.1"/>
    <property type="molecule type" value="Genomic_DNA"/>
</dbReference>
<dbReference type="AlphaFoldDB" id="A0A5K7WSL8"/>
<evidence type="ECO:0000313" key="1">
    <source>
        <dbReference type="EMBL" id="BBN97475.1"/>
    </source>
</evidence>
<accession>A0A5K7WSL8</accession>
<organism evidence="1 2">
    <name type="scientific">Sporolactobacillus terrae</name>
    <dbReference type="NCBI Taxonomy" id="269673"/>
    <lineage>
        <taxon>Bacteria</taxon>
        <taxon>Bacillati</taxon>
        <taxon>Bacillota</taxon>
        <taxon>Bacilli</taxon>
        <taxon>Bacillales</taxon>
        <taxon>Sporolactobacillaceae</taxon>
        <taxon>Sporolactobacillus</taxon>
    </lineage>
</organism>
<name>A0A5K7WSL8_9BACL</name>
<dbReference type="RefSeq" id="WP_152080057.1">
    <property type="nucleotide sequence ID" value="NZ_AP021853.1"/>
</dbReference>
<gene>
    <name evidence="1" type="ORF">St703_01800</name>
</gene>
<evidence type="ECO:0000313" key="2">
    <source>
        <dbReference type="Proteomes" id="UP000326951"/>
    </source>
</evidence>